<accession>A0A511YGR3</accession>
<proteinExistence type="predicted"/>
<keyword evidence="2" id="KW-1185">Reference proteome</keyword>
<sequence>MEFDKVSREFFNHFKTKVHNFSIEVVYKRDTENLKIEVMTKKKIFEKFAEKNPLLKDLDDLLKFDLT</sequence>
<evidence type="ECO:0000313" key="1">
    <source>
        <dbReference type="EMBL" id="GEN74371.1"/>
    </source>
</evidence>
<dbReference type="RefSeq" id="WP_228458303.1">
    <property type="nucleotide sequence ID" value="NZ_BJYJ01000001.1"/>
</dbReference>
<comment type="caution">
    <text evidence="1">The sequence shown here is derived from an EMBL/GenBank/DDBJ whole genome shotgun (WGS) entry which is preliminary data.</text>
</comment>
<gene>
    <name evidence="1" type="ORF">CHA01nite_01110</name>
</gene>
<reference evidence="1 2" key="1">
    <citation type="submission" date="2019-07" db="EMBL/GenBank/DDBJ databases">
        <title>Whole genome shotgun sequence of Chryseobacterium hagamense NBRC 105253.</title>
        <authorList>
            <person name="Hosoyama A."/>
            <person name="Uohara A."/>
            <person name="Ohji S."/>
            <person name="Ichikawa N."/>
        </authorList>
    </citation>
    <scope>NUCLEOTIDE SEQUENCE [LARGE SCALE GENOMIC DNA]</scope>
    <source>
        <strain evidence="1 2">NBRC 105253</strain>
    </source>
</reference>
<protein>
    <submittedName>
        <fullName evidence="1">Uncharacterized protein</fullName>
    </submittedName>
</protein>
<organism evidence="1 2">
    <name type="scientific">Chryseobacterium hagamense</name>
    <dbReference type="NCBI Taxonomy" id="395935"/>
    <lineage>
        <taxon>Bacteria</taxon>
        <taxon>Pseudomonadati</taxon>
        <taxon>Bacteroidota</taxon>
        <taxon>Flavobacteriia</taxon>
        <taxon>Flavobacteriales</taxon>
        <taxon>Weeksellaceae</taxon>
        <taxon>Chryseobacterium group</taxon>
        <taxon>Chryseobacterium</taxon>
    </lineage>
</organism>
<dbReference type="Proteomes" id="UP000321863">
    <property type="component" value="Unassembled WGS sequence"/>
</dbReference>
<dbReference type="AlphaFoldDB" id="A0A511YGR3"/>
<dbReference type="EMBL" id="BJYJ01000001">
    <property type="protein sequence ID" value="GEN74371.1"/>
    <property type="molecule type" value="Genomic_DNA"/>
</dbReference>
<evidence type="ECO:0000313" key="2">
    <source>
        <dbReference type="Proteomes" id="UP000321863"/>
    </source>
</evidence>
<name>A0A511YGR3_9FLAO</name>